<proteinExistence type="predicted"/>
<protein>
    <submittedName>
        <fullName evidence="1">3849_t:CDS:1</fullName>
    </submittedName>
</protein>
<evidence type="ECO:0000313" key="1">
    <source>
        <dbReference type="EMBL" id="CAG8523338.1"/>
    </source>
</evidence>
<reference evidence="1" key="1">
    <citation type="submission" date="2021-06" db="EMBL/GenBank/DDBJ databases">
        <authorList>
            <person name="Kallberg Y."/>
            <person name="Tangrot J."/>
            <person name="Rosling A."/>
        </authorList>
    </citation>
    <scope>NUCLEOTIDE SEQUENCE</scope>
    <source>
        <strain evidence="1">MA453B</strain>
    </source>
</reference>
<dbReference type="Proteomes" id="UP000789405">
    <property type="component" value="Unassembled WGS sequence"/>
</dbReference>
<accession>A0A9N9FBX0</accession>
<evidence type="ECO:0000313" key="2">
    <source>
        <dbReference type="Proteomes" id="UP000789405"/>
    </source>
</evidence>
<comment type="caution">
    <text evidence="1">The sequence shown here is derived from an EMBL/GenBank/DDBJ whole genome shotgun (WGS) entry which is preliminary data.</text>
</comment>
<name>A0A9N9FBX0_9GLOM</name>
<organism evidence="1 2">
    <name type="scientific">Dentiscutata erythropus</name>
    <dbReference type="NCBI Taxonomy" id="1348616"/>
    <lineage>
        <taxon>Eukaryota</taxon>
        <taxon>Fungi</taxon>
        <taxon>Fungi incertae sedis</taxon>
        <taxon>Mucoromycota</taxon>
        <taxon>Glomeromycotina</taxon>
        <taxon>Glomeromycetes</taxon>
        <taxon>Diversisporales</taxon>
        <taxon>Gigasporaceae</taxon>
        <taxon>Dentiscutata</taxon>
    </lineage>
</organism>
<keyword evidence="2" id="KW-1185">Reference proteome</keyword>
<dbReference type="EMBL" id="CAJVPY010001471">
    <property type="protein sequence ID" value="CAG8523338.1"/>
    <property type="molecule type" value="Genomic_DNA"/>
</dbReference>
<gene>
    <name evidence="1" type="ORF">DERYTH_LOCUS3982</name>
</gene>
<sequence length="66" mass="7154">MGSLIVILASSVSIDDFIVDCLIVGSSSVVSVALLLVPLVKVIQENIHVIKFEFIEEALHAVYEDL</sequence>
<dbReference type="AlphaFoldDB" id="A0A9N9FBX0"/>